<evidence type="ECO:0008006" key="3">
    <source>
        <dbReference type="Google" id="ProtNLM"/>
    </source>
</evidence>
<reference evidence="2" key="1">
    <citation type="submission" date="2021-01" db="EMBL/GenBank/DDBJ databases">
        <authorList>
            <person name="Corre E."/>
            <person name="Pelletier E."/>
            <person name="Niang G."/>
            <person name="Scheremetjew M."/>
            <person name="Finn R."/>
            <person name="Kale V."/>
            <person name="Holt S."/>
            <person name="Cochrane G."/>
            <person name="Meng A."/>
            <person name="Brown T."/>
            <person name="Cohen L."/>
        </authorList>
    </citation>
    <scope>NUCLEOTIDE SEQUENCE</scope>
    <source>
        <strain evidence="2">CCMP3107</strain>
    </source>
</reference>
<feature type="signal peptide" evidence="1">
    <location>
        <begin position="1"/>
        <end position="23"/>
    </location>
</feature>
<proteinExistence type="predicted"/>
<keyword evidence="1" id="KW-0732">Signal</keyword>
<protein>
    <recommendedName>
        <fullName evidence="3">Queuosine salvage protein</fullName>
    </recommendedName>
</protein>
<dbReference type="EMBL" id="HBIU01003860">
    <property type="protein sequence ID" value="CAE0622725.1"/>
    <property type="molecule type" value="Transcribed_RNA"/>
</dbReference>
<organism evidence="2">
    <name type="scientific">Heterosigma akashiwo</name>
    <name type="common">Chromophytic alga</name>
    <name type="synonym">Heterosigma carterae</name>
    <dbReference type="NCBI Taxonomy" id="2829"/>
    <lineage>
        <taxon>Eukaryota</taxon>
        <taxon>Sar</taxon>
        <taxon>Stramenopiles</taxon>
        <taxon>Ochrophyta</taxon>
        <taxon>Raphidophyceae</taxon>
        <taxon>Chattonellales</taxon>
        <taxon>Chattonellaceae</taxon>
        <taxon>Heterosigma</taxon>
    </lineage>
</organism>
<dbReference type="AlphaFoldDB" id="A0A7S3URH4"/>
<evidence type="ECO:0000313" key="2">
    <source>
        <dbReference type="EMBL" id="CAE0622725.1"/>
    </source>
</evidence>
<accession>A0A7S3URH4</accession>
<name>A0A7S3URH4_HETAK</name>
<sequence>MSQLALAAALNPSLLLVARPASAAADLVALGGGAAEGALFGLLYRYVVRGDLTRPDPGLGFSVKQLGDGVVSSFALTSVLAHNQENLVKVAEVFVLSLPTAISDLTSVPEGGGALAAAGDVARALSSSPAAAAAAPPLLRDAAVAWLSFGLCREALDRALLSGAIAQAD</sequence>
<feature type="chain" id="PRO_5030690394" description="Queuosine salvage protein" evidence="1">
    <location>
        <begin position="24"/>
        <end position="169"/>
    </location>
</feature>
<evidence type="ECO:0000256" key="1">
    <source>
        <dbReference type="SAM" id="SignalP"/>
    </source>
</evidence>
<gene>
    <name evidence="2" type="ORF">HAKA00212_LOCUS1388</name>
</gene>